<accession>A0A563ELU8</accession>
<keyword evidence="4" id="KW-1185">Reference proteome</keyword>
<dbReference type="AlphaFoldDB" id="A0A563ELU8"/>
<protein>
    <submittedName>
        <fullName evidence="3">Uncharacterized protein</fullName>
    </submittedName>
</protein>
<dbReference type="OrthoDB" id="4549522at2"/>
<keyword evidence="2" id="KW-0472">Membrane</keyword>
<gene>
    <name evidence="3" type="ORF">FKR81_32680</name>
</gene>
<evidence type="ECO:0000313" key="3">
    <source>
        <dbReference type="EMBL" id="TWP47463.1"/>
    </source>
</evidence>
<organism evidence="3 4">
    <name type="scientific">Lentzea tibetensis</name>
    <dbReference type="NCBI Taxonomy" id="2591470"/>
    <lineage>
        <taxon>Bacteria</taxon>
        <taxon>Bacillati</taxon>
        <taxon>Actinomycetota</taxon>
        <taxon>Actinomycetes</taxon>
        <taxon>Pseudonocardiales</taxon>
        <taxon>Pseudonocardiaceae</taxon>
        <taxon>Lentzea</taxon>
    </lineage>
</organism>
<name>A0A563ELU8_9PSEU</name>
<proteinExistence type="predicted"/>
<sequence>MSIPGGIEDHPDLRDEKWIKQASKRAKREIRKSRRRARMRQHSGKIVTAISLAVIGAVLFGLHKTGELQKFLPDDVSLPSIGVHLDQPFKGTIVEGWADGEAGIKAPDANPEFATAYDQVRKFIVAAELDEAMLVNHDPEPLAALVLAGERDWVRESVAGGSMGTRVQKGQQLLPDAPKVDGSMSATTTKPGVVTVKAKYAIAYAFHTDAPQSLTDQTDIISIVRTEYTFTVTADGLSVENVAGYQFWIACKASKAGFLAPSFTEPHLYDGTGGADADVNPNAPMPTEGTCKDN</sequence>
<keyword evidence="2" id="KW-1133">Transmembrane helix</keyword>
<dbReference type="Proteomes" id="UP000316639">
    <property type="component" value="Unassembled WGS sequence"/>
</dbReference>
<evidence type="ECO:0000313" key="4">
    <source>
        <dbReference type="Proteomes" id="UP000316639"/>
    </source>
</evidence>
<comment type="caution">
    <text evidence="3">The sequence shown here is derived from an EMBL/GenBank/DDBJ whole genome shotgun (WGS) entry which is preliminary data.</text>
</comment>
<keyword evidence="2" id="KW-0812">Transmembrane</keyword>
<reference evidence="3 4" key="1">
    <citation type="submission" date="2019-07" db="EMBL/GenBank/DDBJ databases">
        <title>Lentzea xizangensis sp. nov., isolated from Qinghai-Tibetan Plateau Soils.</title>
        <authorList>
            <person name="Huang J."/>
        </authorList>
    </citation>
    <scope>NUCLEOTIDE SEQUENCE [LARGE SCALE GENOMIC DNA]</scope>
    <source>
        <strain evidence="3 4">FXJ1.1311</strain>
    </source>
</reference>
<evidence type="ECO:0000256" key="1">
    <source>
        <dbReference type="SAM" id="MobiDB-lite"/>
    </source>
</evidence>
<feature type="transmembrane region" description="Helical" evidence="2">
    <location>
        <begin position="42"/>
        <end position="62"/>
    </location>
</feature>
<dbReference type="RefSeq" id="WP_146357962.1">
    <property type="nucleotide sequence ID" value="NZ_VOBR01000026.1"/>
</dbReference>
<dbReference type="EMBL" id="VOBR01000026">
    <property type="protein sequence ID" value="TWP47463.1"/>
    <property type="molecule type" value="Genomic_DNA"/>
</dbReference>
<evidence type="ECO:0000256" key="2">
    <source>
        <dbReference type="SAM" id="Phobius"/>
    </source>
</evidence>
<feature type="region of interest" description="Disordered" evidence="1">
    <location>
        <begin position="274"/>
        <end position="294"/>
    </location>
</feature>